<proteinExistence type="predicted"/>
<dbReference type="AlphaFoldDB" id="A0A7L5DUM9"/>
<protein>
    <recommendedName>
        <fullName evidence="2">DUF5683 domain-containing protein</fullName>
    </recommendedName>
</protein>
<dbReference type="EMBL" id="CP051682">
    <property type="protein sequence ID" value="QJD94762.1"/>
    <property type="molecule type" value="Genomic_DNA"/>
</dbReference>
<evidence type="ECO:0000313" key="3">
    <source>
        <dbReference type="EMBL" id="QJD94762.1"/>
    </source>
</evidence>
<dbReference type="KEGG" id="mrob:HH214_02160"/>
<dbReference type="InterPro" id="IPR043738">
    <property type="entry name" value="DUF5683"/>
</dbReference>
<dbReference type="RefSeq" id="WP_169605779.1">
    <property type="nucleotide sequence ID" value="NZ_CP051682.1"/>
</dbReference>
<evidence type="ECO:0000256" key="1">
    <source>
        <dbReference type="SAM" id="SignalP"/>
    </source>
</evidence>
<dbReference type="Proteomes" id="UP000503278">
    <property type="component" value="Chromosome"/>
</dbReference>
<feature type="signal peptide" evidence="1">
    <location>
        <begin position="1"/>
        <end position="20"/>
    </location>
</feature>
<name>A0A7L5DUM9_9SPHI</name>
<keyword evidence="1" id="KW-0732">Signal</keyword>
<keyword evidence="4" id="KW-1185">Reference proteome</keyword>
<organism evidence="3 4">
    <name type="scientific">Mucilaginibacter robiniae</name>
    <dbReference type="NCBI Taxonomy" id="2728022"/>
    <lineage>
        <taxon>Bacteria</taxon>
        <taxon>Pseudomonadati</taxon>
        <taxon>Bacteroidota</taxon>
        <taxon>Sphingobacteriia</taxon>
        <taxon>Sphingobacteriales</taxon>
        <taxon>Sphingobacteriaceae</taxon>
        <taxon>Mucilaginibacter</taxon>
    </lineage>
</organism>
<feature type="domain" description="DUF5683" evidence="2">
    <location>
        <begin position="63"/>
        <end position="221"/>
    </location>
</feature>
<reference evidence="3 4" key="1">
    <citation type="submission" date="2020-04" db="EMBL/GenBank/DDBJ databases">
        <title>Genome sequencing of novel species.</title>
        <authorList>
            <person name="Heo J."/>
            <person name="Kim S.-J."/>
            <person name="Kim J.-S."/>
            <person name="Hong S.-B."/>
            <person name="Kwon S.-W."/>
        </authorList>
    </citation>
    <scope>NUCLEOTIDE SEQUENCE [LARGE SCALE GENOMIC DNA]</scope>
    <source>
        <strain evidence="3 4">F39-2</strain>
    </source>
</reference>
<sequence length="232" mass="26121">MHKLFILVSLFVGLALCARAQQPDTLKVKNRTDSLNRKQDSITSKPFVPRASKKIRQYHPDSTHSPGLAFRRSGYIPGWGQLYNHKWWKVPIIYTGIGLLGSAIIFNQTNYHHYLKLYNIARKGTGESSGNDTQSADYLEYESLSKNGVTETQLQTAVVGYQRNFQLSILGLMGAWGIQMIDAYIDAKFIHSYSMDNNLSFKVTPGIAPQLTYAANYNVSLMPVIKLSILIK</sequence>
<evidence type="ECO:0000313" key="4">
    <source>
        <dbReference type="Proteomes" id="UP000503278"/>
    </source>
</evidence>
<dbReference type="Pfam" id="PF18935">
    <property type="entry name" value="DUF5683"/>
    <property type="match status" value="1"/>
</dbReference>
<evidence type="ECO:0000259" key="2">
    <source>
        <dbReference type="Pfam" id="PF18935"/>
    </source>
</evidence>
<feature type="chain" id="PRO_5029682499" description="DUF5683 domain-containing protein" evidence="1">
    <location>
        <begin position="21"/>
        <end position="232"/>
    </location>
</feature>
<accession>A0A7L5DUM9</accession>
<gene>
    <name evidence="3" type="ORF">HH214_02160</name>
</gene>